<keyword evidence="1" id="KW-0175">Coiled coil</keyword>
<sequence length="169" mass="19615">MESIDRLLAELRAEYQESQKKSAELKSQRIVQPEPLWQANAVPSNQAIETSGENLHFGGFDQDLAQVKAEYEKQDQAQEIAKQEQLLAEDEAQNKAQEIVKQEQQQVETIVQPQVSVKTHREKVRQAQVWLKNLSKDSDERFWFDQFAFKYSSRIDAAIDYLQAVNEFD</sequence>
<feature type="coiled-coil region" evidence="1">
    <location>
        <begin position="1"/>
        <end position="28"/>
    </location>
</feature>
<dbReference type="InterPro" id="IPR058106">
    <property type="entry name" value="Slr1339"/>
</dbReference>
<protein>
    <submittedName>
        <fullName evidence="2">Uncharacterized protein</fullName>
    </submittedName>
</protein>
<feature type="coiled-coil region" evidence="1">
    <location>
        <begin position="64"/>
        <end position="93"/>
    </location>
</feature>
<dbReference type="Pfam" id="PF26643">
    <property type="entry name" value="Slr1339"/>
    <property type="match status" value="1"/>
</dbReference>
<dbReference type="OrthoDB" id="425925at2"/>
<proteinExistence type="predicted"/>
<evidence type="ECO:0000256" key="1">
    <source>
        <dbReference type="SAM" id="Coils"/>
    </source>
</evidence>
<comment type="caution">
    <text evidence="2">The sequence shown here is derived from an EMBL/GenBank/DDBJ whole genome shotgun (WGS) entry which is preliminary data.</text>
</comment>
<reference evidence="2" key="1">
    <citation type="submission" date="2017-10" db="EMBL/GenBank/DDBJ databases">
        <title>Draft genome sequence of the planktic cyanobacteria Tychonema bourrellyi isolated from alpine lentic freshwater.</title>
        <authorList>
            <person name="Tett A."/>
            <person name="Armanini F."/>
            <person name="Asnicar F."/>
            <person name="Boscaini A."/>
            <person name="Pasolli E."/>
            <person name="Zolfo M."/>
            <person name="Donati C."/>
            <person name="Salmaso N."/>
            <person name="Segata N."/>
        </authorList>
    </citation>
    <scope>NUCLEOTIDE SEQUENCE</scope>
    <source>
        <strain evidence="2">FEM_GT703</strain>
    </source>
</reference>
<organism evidence="2 3">
    <name type="scientific">Tychonema bourrellyi FEM_GT703</name>
    <dbReference type="NCBI Taxonomy" id="2040638"/>
    <lineage>
        <taxon>Bacteria</taxon>
        <taxon>Bacillati</taxon>
        <taxon>Cyanobacteriota</taxon>
        <taxon>Cyanophyceae</taxon>
        <taxon>Oscillatoriophycideae</taxon>
        <taxon>Oscillatoriales</taxon>
        <taxon>Microcoleaceae</taxon>
        <taxon>Tychonema</taxon>
    </lineage>
</organism>
<evidence type="ECO:0000313" key="3">
    <source>
        <dbReference type="Proteomes" id="UP000226442"/>
    </source>
</evidence>
<dbReference type="EMBL" id="NXIB02000005">
    <property type="protein sequence ID" value="PHX57159.1"/>
    <property type="molecule type" value="Genomic_DNA"/>
</dbReference>
<keyword evidence="3" id="KW-1185">Reference proteome</keyword>
<accession>A0A2G4F5Z2</accession>
<name>A0A2G4F5Z2_9CYAN</name>
<dbReference type="RefSeq" id="WP_096830580.1">
    <property type="nucleotide sequence ID" value="NZ_NXIB02000005.1"/>
</dbReference>
<dbReference type="NCBIfam" id="NF047397">
    <property type="entry name" value="slr1339_fam"/>
    <property type="match status" value="1"/>
</dbReference>
<gene>
    <name evidence="2" type="ORF">CP500_001830</name>
</gene>
<evidence type="ECO:0000313" key="2">
    <source>
        <dbReference type="EMBL" id="PHX57159.1"/>
    </source>
</evidence>
<dbReference type="AlphaFoldDB" id="A0A2G4F5Z2"/>
<dbReference type="Proteomes" id="UP000226442">
    <property type="component" value="Unassembled WGS sequence"/>
</dbReference>